<dbReference type="PANTHER" id="PTHR43584:SF8">
    <property type="entry name" value="N-ACETYLMURAMATE ALPHA-1-PHOSPHATE URIDYLYLTRANSFERASE"/>
    <property type="match status" value="1"/>
</dbReference>
<dbReference type="Gene3D" id="3.90.550.10">
    <property type="entry name" value="Spore Coat Polysaccharide Biosynthesis Protein SpsA, Chain A"/>
    <property type="match status" value="1"/>
</dbReference>
<evidence type="ECO:0000313" key="4">
    <source>
        <dbReference type="EMBL" id="MFC4232262.1"/>
    </source>
</evidence>
<evidence type="ECO:0000259" key="3">
    <source>
        <dbReference type="Pfam" id="PF00483"/>
    </source>
</evidence>
<gene>
    <name evidence="4" type="ORF">ACFOW1_10195</name>
</gene>
<name>A0ABV8PW46_9BACT</name>
<dbReference type="EMBL" id="JBHSDC010000019">
    <property type="protein sequence ID" value="MFC4232262.1"/>
    <property type="molecule type" value="Genomic_DNA"/>
</dbReference>
<feature type="domain" description="Nucleotidyl transferase" evidence="3">
    <location>
        <begin position="22"/>
        <end position="157"/>
    </location>
</feature>
<evidence type="ECO:0000256" key="2">
    <source>
        <dbReference type="ARBA" id="ARBA00022695"/>
    </source>
</evidence>
<dbReference type="SUPFAM" id="SSF53448">
    <property type="entry name" value="Nucleotide-diphospho-sugar transferases"/>
    <property type="match status" value="1"/>
</dbReference>
<dbReference type="RefSeq" id="WP_379014046.1">
    <property type="nucleotide sequence ID" value="NZ_JBHSDC010000019.1"/>
</dbReference>
<comment type="caution">
    <text evidence="4">The sequence shown here is derived from an EMBL/GenBank/DDBJ whole genome shotgun (WGS) entry which is preliminary data.</text>
</comment>
<dbReference type="Pfam" id="PF00483">
    <property type="entry name" value="NTP_transferase"/>
    <property type="match status" value="1"/>
</dbReference>
<reference evidence="5" key="1">
    <citation type="journal article" date="2019" name="Int. J. Syst. Evol. Microbiol.">
        <title>The Global Catalogue of Microorganisms (GCM) 10K type strain sequencing project: providing services to taxonomists for standard genome sequencing and annotation.</title>
        <authorList>
            <consortium name="The Broad Institute Genomics Platform"/>
            <consortium name="The Broad Institute Genome Sequencing Center for Infectious Disease"/>
            <person name="Wu L."/>
            <person name="Ma J."/>
        </authorList>
    </citation>
    <scope>NUCLEOTIDE SEQUENCE [LARGE SCALE GENOMIC DNA]</scope>
    <source>
        <strain evidence="5">CECT 8010</strain>
    </source>
</reference>
<accession>A0ABV8PW46</accession>
<protein>
    <submittedName>
        <fullName evidence="4">NDP-sugar synthase</fullName>
    </submittedName>
</protein>
<keyword evidence="1" id="KW-0808">Transferase</keyword>
<keyword evidence="2" id="KW-0548">Nucleotidyltransferase</keyword>
<sequence length="257" mass="28320">MRNIITASEYHTTPLGVGGARAMIFAAGLGTRLKPFTDKHPKALAIVNGKTLLQRNIQYLQQHGITNVIINVHHFADQIIDAIQQNNGWGSQVAISDETDEVLETGGGLKRASSFFAEVADFVVMNADILTDLNLTAMLQSHKMQQPLATLATSNRSSSRYFLFNKADELCGWTNDKTGEQRIAKLSDVYNKKAFSGVHVISNKLLPLITQEGKFSMVDVYLELAKSHIIKSFDHSGSKFIDVGKPENIVLAESLFD</sequence>
<proteinExistence type="predicted"/>
<evidence type="ECO:0000256" key="1">
    <source>
        <dbReference type="ARBA" id="ARBA00022679"/>
    </source>
</evidence>
<keyword evidence="5" id="KW-1185">Reference proteome</keyword>
<dbReference type="Proteomes" id="UP001595906">
    <property type="component" value="Unassembled WGS sequence"/>
</dbReference>
<dbReference type="InterPro" id="IPR050065">
    <property type="entry name" value="GlmU-like"/>
</dbReference>
<dbReference type="InterPro" id="IPR029044">
    <property type="entry name" value="Nucleotide-diphossugar_trans"/>
</dbReference>
<dbReference type="InterPro" id="IPR005835">
    <property type="entry name" value="NTP_transferase_dom"/>
</dbReference>
<dbReference type="PANTHER" id="PTHR43584">
    <property type="entry name" value="NUCLEOTIDYL TRANSFERASE"/>
    <property type="match status" value="1"/>
</dbReference>
<organism evidence="4 5">
    <name type="scientific">Parasediminibacterium paludis</name>
    <dbReference type="NCBI Taxonomy" id="908966"/>
    <lineage>
        <taxon>Bacteria</taxon>
        <taxon>Pseudomonadati</taxon>
        <taxon>Bacteroidota</taxon>
        <taxon>Chitinophagia</taxon>
        <taxon>Chitinophagales</taxon>
        <taxon>Chitinophagaceae</taxon>
        <taxon>Parasediminibacterium</taxon>
    </lineage>
</organism>
<evidence type="ECO:0000313" key="5">
    <source>
        <dbReference type="Proteomes" id="UP001595906"/>
    </source>
</evidence>